<keyword evidence="4" id="KW-0677">Repeat</keyword>
<evidence type="ECO:0000256" key="1">
    <source>
        <dbReference type="ARBA" id="ARBA00004370"/>
    </source>
</evidence>
<dbReference type="SUPFAM" id="SSF52058">
    <property type="entry name" value="L domain-like"/>
    <property type="match status" value="1"/>
</dbReference>
<dbReference type="InterPro" id="IPR001611">
    <property type="entry name" value="Leu-rich_rpt"/>
</dbReference>
<evidence type="ECO:0000256" key="7">
    <source>
        <dbReference type="SAM" id="Phobius"/>
    </source>
</evidence>
<protein>
    <recommendedName>
        <fullName evidence="8">Protein kinase domain-containing protein</fullName>
    </recommendedName>
</protein>
<reference evidence="9 10" key="1">
    <citation type="journal article" date="2022" name="Nat. Genet.">
        <title>Improved pea reference genome and pan-genome highlight genomic features and evolutionary characteristics.</title>
        <authorList>
            <person name="Yang T."/>
            <person name="Liu R."/>
            <person name="Luo Y."/>
            <person name="Hu S."/>
            <person name="Wang D."/>
            <person name="Wang C."/>
            <person name="Pandey M.K."/>
            <person name="Ge S."/>
            <person name="Xu Q."/>
            <person name="Li N."/>
            <person name="Li G."/>
            <person name="Huang Y."/>
            <person name="Saxena R.K."/>
            <person name="Ji Y."/>
            <person name="Li M."/>
            <person name="Yan X."/>
            <person name="He Y."/>
            <person name="Liu Y."/>
            <person name="Wang X."/>
            <person name="Xiang C."/>
            <person name="Varshney R.K."/>
            <person name="Ding H."/>
            <person name="Gao S."/>
            <person name="Zong X."/>
        </authorList>
    </citation>
    <scope>NUCLEOTIDE SEQUENCE [LARGE SCALE GENOMIC DNA]</scope>
    <source>
        <strain evidence="9 10">cv. Zhongwan 6</strain>
    </source>
</reference>
<keyword evidence="3 7" id="KW-0812">Transmembrane</keyword>
<keyword evidence="10" id="KW-1185">Reference proteome</keyword>
<dbReference type="Gene3D" id="3.80.10.10">
    <property type="entry name" value="Ribonuclease Inhibitor"/>
    <property type="match status" value="1"/>
</dbReference>
<comment type="subcellular location">
    <subcellularLocation>
        <location evidence="1">Membrane</location>
    </subcellularLocation>
</comment>
<dbReference type="InterPro" id="IPR011009">
    <property type="entry name" value="Kinase-like_dom_sf"/>
</dbReference>
<accession>A0A9D4YA37</accession>
<feature type="transmembrane region" description="Helical" evidence="7">
    <location>
        <begin position="210"/>
        <end position="229"/>
    </location>
</feature>
<dbReference type="SUPFAM" id="SSF56112">
    <property type="entry name" value="Protein kinase-like (PK-like)"/>
    <property type="match status" value="1"/>
</dbReference>
<evidence type="ECO:0000259" key="8">
    <source>
        <dbReference type="PROSITE" id="PS50011"/>
    </source>
</evidence>
<feature type="non-terminal residue" evidence="9">
    <location>
        <position position="1"/>
    </location>
</feature>
<sequence>KMNNTRDFTTFLISFFMIMFYSRGELLSSSSSSDSHSFFTFLKAVDSDNVLNITKISNPCFNNKLNGVIVRCNSNATNIIAINLDNMNLSGIFDVDSLCKLQNIRVVSLANNNLKGNISNSILLCRSLVYLNVTNNKLSGRLPKALKKLKYLKNLDLSNNNFSSNYMVKISKLESESDDVYRIEPTPSSLNSNNTNTSENGKKPWYSHEILVWLVLGVGLLLSSLYFMVKKSSKLMGESEMKKKHIVSPMRKVTNEVRLKGGVNSNSELVFFVEDHERFSLEDLLRAKADLRSENFWSSLFKVKLENNVEYGVKRMKNLQVSCDEFGEILKKISEVKHQNILPLVGYRCTSEEKLIIYKYQSNGSLLNLLNDYIARRKDFPWKLRLEIARGIARGLAFIYKKLDEREINIPHGNIKLSNILLNEKNEALISEHGLSKFFEPNRGTNLFSSHGHAAPERSLTEKGDVYSFGVILLELLTGQSTEASRIDLVRWVRSMVREEWTGEVFDKEVRENDQQGAFSLLNIALKCVSGLQENRPKVGEILEIIEGVMNAHEKQELEVSTSKCCSNGSNQECCSLHQIIPDTWDSPGSNY</sequence>
<dbReference type="GO" id="GO:0004672">
    <property type="term" value="F:protein kinase activity"/>
    <property type="evidence" value="ECO:0007669"/>
    <property type="project" value="InterPro"/>
</dbReference>
<dbReference type="InterPro" id="IPR046959">
    <property type="entry name" value="PRK1-6/SRF4-like"/>
</dbReference>
<evidence type="ECO:0000256" key="6">
    <source>
        <dbReference type="ARBA" id="ARBA00023136"/>
    </source>
</evidence>
<keyword evidence="6 7" id="KW-0472">Membrane</keyword>
<dbReference type="Pfam" id="PF00560">
    <property type="entry name" value="LRR_1"/>
    <property type="match status" value="2"/>
</dbReference>
<dbReference type="InterPro" id="IPR001245">
    <property type="entry name" value="Ser-Thr/Tyr_kinase_cat_dom"/>
</dbReference>
<keyword evidence="5 7" id="KW-1133">Transmembrane helix</keyword>
<evidence type="ECO:0000256" key="4">
    <source>
        <dbReference type="ARBA" id="ARBA00022737"/>
    </source>
</evidence>
<evidence type="ECO:0000256" key="5">
    <source>
        <dbReference type="ARBA" id="ARBA00022989"/>
    </source>
</evidence>
<dbReference type="Gramene" id="Psat02G0025400-T1">
    <property type="protein sequence ID" value="KAI5432871.1"/>
    <property type="gene ID" value="KIW84_020254"/>
</dbReference>
<dbReference type="Gene3D" id="3.30.200.20">
    <property type="entry name" value="Phosphorylase Kinase, domain 1"/>
    <property type="match status" value="1"/>
</dbReference>
<dbReference type="EMBL" id="JAMSHJ010000002">
    <property type="protein sequence ID" value="KAI5432871.1"/>
    <property type="molecule type" value="Genomic_DNA"/>
</dbReference>
<comment type="caution">
    <text evidence="9">The sequence shown here is derived from an EMBL/GenBank/DDBJ whole genome shotgun (WGS) entry which is preliminary data.</text>
</comment>
<dbReference type="AlphaFoldDB" id="A0A9D4YA37"/>
<proteinExistence type="predicted"/>
<dbReference type="Pfam" id="PF07714">
    <property type="entry name" value="PK_Tyr_Ser-Thr"/>
    <property type="match status" value="1"/>
</dbReference>
<name>A0A9D4YA37_PEA</name>
<dbReference type="GO" id="GO:0016020">
    <property type="term" value="C:membrane"/>
    <property type="evidence" value="ECO:0007669"/>
    <property type="project" value="UniProtKB-SubCell"/>
</dbReference>
<organism evidence="9 10">
    <name type="scientific">Pisum sativum</name>
    <name type="common">Garden pea</name>
    <name type="synonym">Lathyrus oleraceus</name>
    <dbReference type="NCBI Taxonomy" id="3888"/>
    <lineage>
        <taxon>Eukaryota</taxon>
        <taxon>Viridiplantae</taxon>
        <taxon>Streptophyta</taxon>
        <taxon>Embryophyta</taxon>
        <taxon>Tracheophyta</taxon>
        <taxon>Spermatophyta</taxon>
        <taxon>Magnoliopsida</taxon>
        <taxon>eudicotyledons</taxon>
        <taxon>Gunneridae</taxon>
        <taxon>Pentapetalae</taxon>
        <taxon>rosids</taxon>
        <taxon>fabids</taxon>
        <taxon>Fabales</taxon>
        <taxon>Fabaceae</taxon>
        <taxon>Papilionoideae</taxon>
        <taxon>50 kb inversion clade</taxon>
        <taxon>NPAAA clade</taxon>
        <taxon>Hologalegina</taxon>
        <taxon>IRL clade</taxon>
        <taxon>Fabeae</taxon>
        <taxon>Lathyrus</taxon>
    </lineage>
</organism>
<dbReference type="GO" id="GO:0005524">
    <property type="term" value="F:ATP binding"/>
    <property type="evidence" value="ECO:0007669"/>
    <property type="project" value="InterPro"/>
</dbReference>
<evidence type="ECO:0000313" key="10">
    <source>
        <dbReference type="Proteomes" id="UP001058974"/>
    </source>
</evidence>
<dbReference type="InterPro" id="IPR032675">
    <property type="entry name" value="LRR_dom_sf"/>
</dbReference>
<evidence type="ECO:0000256" key="2">
    <source>
        <dbReference type="ARBA" id="ARBA00022614"/>
    </source>
</evidence>
<dbReference type="PROSITE" id="PS50011">
    <property type="entry name" value="PROTEIN_KINASE_DOM"/>
    <property type="match status" value="1"/>
</dbReference>
<dbReference type="PANTHER" id="PTHR48007:SF77">
    <property type="entry name" value="PROTEIN KINASE DOMAIN-CONTAINING PROTEIN"/>
    <property type="match status" value="1"/>
</dbReference>
<evidence type="ECO:0000256" key="3">
    <source>
        <dbReference type="ARBA" id="ARBA00022692"/>
    </source>
</evidence>
<dbReference type="Proteomes" id="UP001058974">
    <property type="component" value="Chromosome 2"/>
</dbReference>
<keyword evidence="2" id="KW-0433">Leucine-rich repeat</keyword>
<gene>
    <name evidence="9" type="ORF">KIW84_020254</name>
</gene>
<dbReference type="PANTHER" id="PTHR48007">
    <property type="entry name" value="LEUCINE-RICH REPEAT RECEPTOR-LIKE PROTEIN KINASE PXC1"/>
    <property type="match status" value="1"/>
</dbReference>
<evidence type="ECO:0000313" key="9">
    <source>
        <dbReference type="EMBL" id="KAI5432871.1"/>
    </source>
</evidence>
<dbReference type="Gene3D" id="1.10.510.10">
    <property type="entry name" value="Transferase(Phosphotransferase) domain 1"/>
    <property type="match status" value="1"/>
</dbReference>
<dbReference type="InterPro" id="IPR000719">
    <property type="entry name" value="Prot_kinase_dom"/>
</dbReference>
<feature type="domain" description="Protein kinase" evidence="8">
    <location>
        <begin position="286"/>
        <end position="550"/>
    </location>
</feature>